<keyword evidence="1" id="KW-1133">Transmembrane helix</keyword>
<evidence type="ECO:0000313" key="3">
    <source>
        <dbReference type="Proteomes" id="UP000275749"/>
    </source>
</evidence>
<feature type="transmembrane region" description="Helical" evidence="1">
    <location>
        <begin position="85"/>
        <end position="106"/>
    </location>
</feature>
<feature type="transmembrane region" description="Helical" evidence="1">
    <location>
        <begin position="164"/>
        <end position="188"/>
    </location>
</feature>
<feature type="transmembrane region" description="Helical" evidence="1">
    <location>
        <begin position="62"/>
        <end position="79"/>
    </location>
</feature>
<gene>
    <name evidence="2" type="ORF">EDD41_1509</name>
</gene>
<protein>
    <submittedName>
        <fullName evidence="2">Uncharacterized protein</fullName>
    </submittedName>
</protein>
<keyword evidence="1" id="KW-0812">Transmembrane</keyword>
<proteinExistence type="predicted"/>
<sequence length="202" mass="21248">MVTVMTMRLLGWAMLLVGLDPSLNGFDVLPDVAGWAIAYAVVEEQALAHPEASVDFTRAKQAALLAGILGSITMALFFSEQSWDVLLHAVGLGEGLAALAATWWMLMGVAAASTGRDQHLVHMARRLAVLMAGVLVGRAMAAGWSLSAAIAGHDATLGGTSGWVALRLLGALVELAAYGALAVFCFRLDGRPWLRPRLDPTA</sequence>
<organism evidence="2 3">
    <name type="scientific">Luteococcus japonicus</name>
    <dbReference type="NCBI Taxonomy" id="33984"/>
    <lineage>
        <taxon>Bacteria</taxon>
        <taxon>Bacillati</taxon>
        <taxon>Actinomycetota</taxon>
        <taxon>Actinomycetes</taxon>
        <taxon>Propionibacteriales</taxon>
        <taxon>Propionibacteriaceae</taxon>
        <taxon>Luteococcus</taxon>
    </lineage>
</organism>
<feature type="transmembrane region" description="Helical" evidence="1">
    <location>
        <begin position="127"/>
        <end position="152"/>
    </location>
</feature>
<accession>A0A3N1ZTX3</accession>
<name>A0A3N1ZTX3_9ACTN</name>
<keyword evidence="1" id="KW-0472">Membrane</keyword>
<evidence type="ECO:0000256" key="1">
    <source>
        <dbReference type="SAM" id="Phobius"/>
    </source>
</evidence>
<dbReference type="EMBL" id="RKHG01000001">
    <property type="protein sequence ID" value="ROR54311.1"/>
    <property type="molecule type" value="Genomic_DNA"/>
</dbReference>
<dbReference type="AlphaFoldDB" id="A0A3N1ZTX3"/>
<dbReference type="Proteomes" id="UP000275749">
    <property type="component" value="Unassembled WGS sequence"/>
</dbReference>
<reference evidence="2 3" key="1">
    <citation type="submission" date="2018-11" db="EMBL/GenBank/DDBJ databases">
        <title>Sequencing the genomes of 1000 actinobacteria strains.</title>
        <authorList>
            <person name="Klenk H.-P."/>
        </authorList>
    </citation>
    <scope>NUCLEOTIDE SEQUENCE [LARGE SCALE GENOMIC DNA]</scope>
    <source>
        <strain evidence="2 3">DSM 10546</strain>
    </source>
</reference>
<comment type="caution">
    <text evidence="2">The sequence shown here is derived from an EMBL/GenBank/DDBJ whole genome shotgun (WGS) entry which is preliminary data.</text>
</comment>
<evidence type="ECO:0000313" key="2">
    <source>
        <dbReference type="EMBL" id="ROR54311.1"/>
    </source>
</evidence>